<evidence type="ECO:0000313" key="13">
    <source>
        <dbReference type="Proteomes" id="UP000738325"/>
    </source>
</evidence>
<feature type="compositionally biased region" description="Basic and acidic residues" evidence="10">
    <location>
        <begin position="323"/>
        <end position="336"/>
    </location>
</feature>
<accession>A0A9P6RSY5</accession>
<dbReference type="Gene3D" id="3.60.21.10">
    <property type="match status" value="1"/>
</dbReference>
<dbReference type="PANTHER" id="PTHR11668:SF484">
    <property type="entry name" value="SERINE_THREONINE-PROTEIN PHOSPHATASE PP-Z1-RELATED"/>
    <property type="match status" value="1"/>
</dbReference>
<feature type="compositionally biased region" description="Polar residues" evidence="10">
    <location>
        <begin position="1402"/>
        <end position="1419"/>
    </location>
</feature>
<feature type="compositionally biased region" description="Polar residues" evidence="10">
    <location>
        <begin position="220"/>
        <end position="229"/>
    </location>
</feature>
<comment type="similarity">
    <text evidence="8">Belongs to the PPP phosphatase family. PP-Z subfamily.</text>
</comment>
<dbReference type="SMART" id="SM00369">
    <property type="entry name" value="LRR_TYP"/>
    <property type="match status" value="3"/>
</dbReference>
<feature type="region of interest" description="Disordered" evidence="10">
    <location>
        <begin position="1745"/>
        <end position="1771"/>
    </location>
</feature>
<dbReference type="InterPro" id="IPR004843">
    <property type="entry name" value="Calcineurin-like_PHP"/>
</dbReference>
<dbReference type="InterPro" id="IPR032675">
    <property type="entry name" value="LRR_dom_sf"/>
</dbReference>
<dbReference type="FunFam" id="3.60.21.10:FF:000006">
    <property type="entry name" value="Serine/threonine-protein phosphatase"/>
    <property type="match status" value="1"/>
</dbReference>
<keyword evidence="6" id="KW-0904">Protein phosphatase</keyword>
<dbReference type="OrthoDB" id="1394818at2759"/>
<dbReference type="PRINTS" id="PR00114">
    <property type="entry name" value="STPHPHTASE"/>
</dbReference>
<feature type="compositionally biased region" description="Basic and acidic residues" evidence="10">
    <location>
        <begin position="84"/>
        <end position="97"/>
    </location>
</feature>
<dbReference type="Gene3D" id="2.60.40.150">
    <property type="entry name" value="C2 domain"/>
    <property type="match status" value="1"/>
</dbReference>
<feature type="compositionally biased region" description="Polar residues" evidence="10">
    <location>
        <begin position="284"/>
        <end position="299"/>
    </location>
</feature>
<dbReference type="Gene3D" id="3.80.10.10">
    <property type="entry name" value="Ribonuclease Inhibitor"/>
    <property type="match status" value="1"/>
</dbReference>
<feature type="region of interest" description="Disordered" evidence="10">
    <location>
        <begin position="187"/>
        <end position="235"/>
    </location>
</feature>
<dbReference type="CDD" id="cd07414">
    <property type="entry name" value="MPP_PP1_PPKL"/>
    <property type="match status" value="1"/>
</dbReference>
<evidence type="ECO:0000256" key="5">
    <source>
        <dbReference type="ARBA" id="ARBA00022801"/>
    </source>
</evidence>
<dbReference type="PROSITE" id="PS00125">
    <property type="entry name" value="SER_THR_PHOSPHATASE"/>
    <property type="match status" value="1"/>
</dbReference>
<feature type="region of interest" description="Disordered" evidence="10">
    <location>
        <begin position="1916"/>
        <end position="1976"/>
    </location>
</feature>
<evidence type="ECO:0000256" key="4">
    <source>
        <dbReference type="ARBA" id="ARBA00022737"/>
    </source>
</evidence>
<dbReference type="SMART" id="SM00239">
    <property type="entry name" value="C2"/>
    <property type="match status" value="1"/>
</dbReference>
<protein>
    <recommendedName>
        <fullName evidence="9">Serine/threonine-protein phosphatase</fullName>
        <ecNumber evidence="9">3.1.3.16</ecNumber>
    </recommendedName>
</protein>
<feature type="region of interest" description="Disordered" evidence="10">
    <location>
        <begin position="1391"/>
        <end position="1436"/>
    </location>
</feature>
<evidence type="ECO:0000259" key="11">
    <source>
        <dbReference type="PROSITE" id="PS50004"/>
    </source>
</evidence>
<dbReference type="InterPro" id="IPR003591">
    <property type="entry name" value="Leu-rich_rpt_typical-subtyp"/>
</dbReference>
<feature type="region of interest" description="Disordered" evidence="10">
    <location>
        <begin position="2179"/>
        <end position="2232"/>
    </location>
</feature>
<dbReference type="InterPro" id="IPR019487">
    <property type="entry name" value="RAM_signalling_pathway_SOG2"/>
</dbReference>
<dbReference type="SMART" id="SM00156">
    <property type="entry name" value="PP2Ac"/>
    <property type="match status" value="1"/>
</dbReference>
<feature type="compositionally biased region" description="Low complexity" evidence="10">
    <location>
        <begin position="2274"/>
        <end position="2304"/>
    </location>
</feature>
<name>A0A9P6RSY5_9FUNG</name>
<feature type="region of interest" description="Disordered" evidence="10">
    <location>
        <begin position="2274"/>
        <end position="2324"/>
    </location>
</feature>
<evidence type="ECO:0000256" key="10">
    <source>
        <dbReference type="SAM" id="MobiDB-lite"/>
    </source>
</evidence>
<feature type="compositionally biased region" description="Pro residues" evidence="10">
    <location>
        <begin position="351"/>
        <end position="360"/>
    </location>
</feature>
<dbReference type="EC" id="3.1.3.16" evidence="9"/>
<dbReference type="GO" id="GO:0004722">
    <property type="term" value="F:protein serine/threonine phosphatase activity"/>
    <property type="evidence" value="ECO:0007669"/>
    <property type="project" value="UniProtKB-EC"/>
</dbReference>
<feature type="compositionally biased region" description="Low complexity" evidence="10">
    <location>
        <begin position="1817"/>
        <end position="1838"/>
    </location>
</feature>
<dbReference type="PROSITE" id="PS51450">
    <property type="entry name" value="LRR"/>
    <property type="match status" value="2"/>
</dbReference>
<keyword evidence="13" id="KW-1185">Reference proteome</keyword>
<comment type="caution">
    <text evidence="12">The sequence shown here is derived from an EMBL/GenBank/DDBJ whole genome shotgun (WGS) entry which is preliminary data.</text>
</comment>
<comment type="catalytic activity">
    <reaction evidence="9">
        <text>O-phospho-L-threonyl-[protein] + H2O = L-threonyl-[protein] + phosphate</text>
        <dbReference type="Rhea" id="RHEA:47004"/>
        <dbReference type="Rhea" id="RHEA-COMP:11060"/>
        <dbReference type="Rhea" id="RHEA-COMP:11605"/>
        <dbReference type="ChEBI" id="CHEBI:15377"/>
        <dbReference type="ChEBI" id="CHEBI:30013"/>
        <dbReference type="ChEBI" id="CHEBI:43474"/>
        <dbReference type="ChEBI" id="CHEBI:61977"/>
        <dbReference type="EC" id="3.1.3.16"/>
    </reaction>
</comment>
<evidence type="ECO:0000256" key="7">
    <source>
        <dbReference type="ARBA" id="ARBA00023211"/>
    </source>
</evidence>
<feature type="compositionally biased region" description="Polar residues" evidence="10">
    <location>
        <begin position="2208"/>
        <end position="2222"/>
    </location>
</feature>
<dbReference type="EMBL" id="JAAAIP010000154">
    <property type="protein sequence ID" value="KAG0324318.1"/>
    <property type="molecule type" value="Genomic_DNA"/>
</dbReference>
<feature type="region of interest" description="Disordered" evidence="10">
    <location>
        <begin position="1"/>
        <end position="23"/>
    </location>
</feature>
<evidence type="ECO:0000256" key="1">
    <source>
        <dbReference type="ARBA" id="ARBA00001936"/>
    </source>
</evidence>
<dbReference type="InterPro" id="IPR000008">
    <property type="entry name" value="C2_dom"/>
</dbReference>
<keyword evidence="4" id="KW-0677">Repeat</keyword>
<dbReference type="InterPro" id="IPR006186">
    <property type="entry name" value="Ser/Thr-sp_prot-phosphatase"/>
</dbReference>
<feature type="region of interest" description="Disordered" evidence="10">
    <location>
        <begin position="1807"/>
        <end position="1860"/>
    </location>
</feature>
<dbReference type="CDD" id="cd00030">
    <property type="entry name" value="C2"/>
    <property type="match status" value="1"/>
</dbReference>
<dbReference type="InterPro" id="IPR001611">
    <property type="entry name" value="Leu-rich_rpt"/>
</dbReference>
<feature type="compositionally biased region" description="Polar residues" evidence="10">
    <location>
        <begin position="1745"/>
        <end position="1764"/>
    </location>
</feature>
<feature type="region of interest" description="Disordered" evidence="10">
    <location>
        <begin position="84"/>
        <end position="135"/>
    </location>
</feature>
<dbReference type="GO" id="GO:0005634">
    <property type="term" value="C:nucleus"/>
    <property type="evidence" value="ECO:0007669"/>
    <property type="project" value="TreeGrafter"/>
</dbReference>
<dbReference type="Pfam" id="PF00168">
    <property type="entry name" value="C2"/>
    <property type="match status" value="1"/>
</dbReference>
<dbReference type="InterPro" id="IPR050341">
    <property type="entry name" value="PP1_catalytic_subunit"/>
</dbReference>
<proteinExistence type="inferred from homology"/>
<sequence length="2406" mass="260465">MGSQVSKRPSPKGASRPLPGDAATESSAIAAVGVLTSLTGSSNDIHTNAAGAFTDASRQHIEGSVASTNRGVDSVSGDGKELAVIRPADTGDKDASKPRLPTQPIRTSHDALHSANSSASSSSSTSISSNNSSPASLLATLSPATVSGSRDSSPVQVDASVASGTILASQGQDSSEKRLKSSLIGCELIQPPPPAHMLDGAHQHHHNPNSLHQQQQRQQALASQTTVDPSSGSLGSLLNGEGGLASIGDPTSSFAAIAAVAAPTDKSETKDTAANTKTMQHLINNNTLDGSNTSLINSNDDGHGTLANGNDDHQQAHPQSQPPHKDHSENTSRDTLTEPQLDNAEQSQQEPPSPPPPEPSIPFAVLEPGQPILVRRPNLAPLNIPSTRSPPPLSPKSGGHSRSLELSPTSRLPFLGSGFDKNKTVDLDDMISRLLDAGYSGKISKNICLRNNEIVYICQTAREVFLSQPTLIELNAPVKIVGDIHGQYTDLLRMFEMCGFPPSANFLFLGDYVDRGKQSLETILLLFCYKIKYPENFFLLRGNHECANVTKVYGFYDECKRRATVKMWKAFVDVFNCLPLAAIVANKIFCVHGGLSPSLGTMDDIRILQRPTDVPDYGLLNDLLWSDPSDTALDWEDNERGVSYCFGRSIIQKFLNKHDFDLVCRAHMVVEDGYEFFNDRTLVTVFSAPNYCGEFDNFGAVMSVSEELLCSFELLKPIDQATAMAQMQSLAATNGGWRVNKQRLRETQGDKVVDLTAVHQAAGDPNPSKNWDYNIIFKGATDVPVGDFISSDPFLEAYLGAPEDPNRLAFITGVHWKTLNPVWDAKWDLLNVADGTVLELAVMDKDKMKEDTPLGKAFLTLGPHLEGTQEHSLDIIKPDGRTKGKVLVQTTGTRSTGKSAALTKASTRGPARFSRHTSYAAGVLTRESKYAFYAYRVRLYHLLDVFGVDPHEYQHWNVDYDAAKRIFGDSLEGLNIRNALHSQHSYLYRHGRATIYGSLATASELGDLLHGDRLKVDPHQDLKSVVFTYSIVPKGIYFSETGAAFFQDFMSKHAMHADRATEVMFSGEFRFFRDEEHNNAWTLLIDNNSGTYSPKKKDLHKVKEVMELNFPDLVVVAMDHDDPYLKEIREETKKVEEHVAAQQKQPLSLFSNMGQTFDEAENNHSVLQLLVMSQGVDGGASAAAAAAAGARGASSTAGSRRPSGNGNLMSLIRERQGAAGSTQILDLSYANLDSFPSEIEFLREVLEKLTMSHNSIKNLPLQLNMFTSLRYLNIRANSIRIFPDVLCQLSSLEILDMSRNKISRFPDSFGNLMNLRVLSISRNRIETIPAYVGEMSQLQFLKIEQNPLVFPPQDVVDFPGQDMEGWLSRLKTFLLSHKREELDVQAVRRQGDDTAIDESQEASHSVQQQRNARASSLDSSAIPPNHHHQSKSEIGLRLSIPNVVERSGQHLSAVSPDPVTHQLARSHSHQGSREEDHYRFISHSRGVSGDSTSSYGSNASNDCDRYSEVYFQRLATHPPPLHPLPGERIRLVEAARGILFALSQIYRAVKQVVGCTADEKFRLSFTRLLQSANTAMAHLIQSLDRFDSSAQVQVPDQAICAEIMRCCESNVVAFRKLVHMVQSQIRSISILADARLVRNLVLMLHGALSEIRVAWESLLPLLHSSGEVNMEAIDSSHLLVKDQQQQQHSSAHQTALVAAANHTPHLQQGHPHLPSTLSAGQQSYPFQLSPTISATSSWLPIQIPQRSQNMSRTSNHSAQSTTNMQQEEEEDAQLLLTVEHAVEAARRVIQCLTETCITREENLLASPQQRPIHRARSVSASPPRSIGSNESGSGNVNSKNASQTMSPLQLAADTSSSGTLPSSLAAVSIGNASGQSGNGKLEGGLIGSPLFSPASDTVPYSNGMCVALPIDQSSITDVTTGQGEDSNARYERRPVSHSKGSSKASFDPALPSIPQDEANEMNSQGPTPTTSTTPQYQPVMTARSASVSGLPSGPHYSHTTNPTPLIGASSLPSPGFMGGNSIHPHMAVGHQPPTTPGYPPSSSSTFPYSSGGIVPLPASQLWHEMKDCLLQMTEIVKRLDLDLTMLRTDDYLHSFHQQNHSYQQGQFQPHSQMHFQNHAPHPHQLQQHGPSPYLQQSVVQLASGSEDPNILRRRFGLGVSDFVKSVVVISTLVRQLSSSSSGISKSGSGSAMSSDAGIRTIGPPTSVGGLSTSPSASRTRSGSGVDMSGINTPAGVSQSLLSSAHATDLTPNSTAATPSLASISASSSASGAAITASPEKAGQLQSQSSAATQQQSFSRQNSSQLPKYPLHSQTQQQQQHSSQQPEIFSRLVMTHVSNLTKITKELTVRMPRSSFRDYLLSSSAGGGMMGVASGGITATNGGGGSYGFGYGPAGASILAMRKGSLI</sequence>
<reference evidence="12" key="1">
    <citation type="journal article" date="2020" name="Fungal Divers.">
        <title>Resolving the Mortierellaceae phylogeny through synthesis of multi-gene phylogenetics and phylogenomics.</title>
        <authorList>
            <person name="Vandepol N."/>
            <person name="Liber J."/>
            <person name="Desiro A."/>
            <person name="Na H."/>
            <person name="Kennedy M."/>
            <person name="Barry K."/>
            <person name="Grigoriev I.V."/>
            <person name="Miller A.N."/>
            <person name="O'Donnell K."/>
            <person name="Stajich J.E."/>
            <person name="Bonito G."/>
        </authorList>
    </citation>
    <scope>NUCLEOTIDE SEQUENCE</scope>
    <source>
        <strain evidence="12">REB-010B</strain>
    </source>
</reference>
<gene>
    <name evidence="12" type="ORF">BGZ99_001976</name>
</gene>
<feature type="region of interest" description="Disordered" evidence="10">
    <location>
        <begin position="284"/>
        <end position="364"/>
    </location>
</feature>
<feature type="compositionally biased region" description="Low complexity" evidence="10">
    <location>
        <begin position="2311"/>
        <end position="2324"/>
    </location>
</feature>
<dbReference type="SUPFAM" id="SSF49562">
    <property type="entry name" value="C2 domain (Calcium/lipid-binding domain, CaLB)"/>
    <property type="match status" value="1"/>
</dbReference>
<evidence type="ECO:0000256" key="2">
    <source>
        <dbReference type="ARBA" id="ARBA00022614"/>
    </source>
</evidence>
<dbReference type="InterPro" id="IPR031675">
    <property type="entry name" value="STPPase_N"/>
</dbReference>
<feature type="domain" description="C2" evidence="11">
    <location>
        <begin position="754"/>
        <end position="875"/>
    </location>
</feature>
<keyword evidence="2" id="KW-0433">Leucine-rich repeat</keyword>
<feature type="compositionally biased region" description="Low complexity" evidence="10">
    <location>
        <begin position="114"/>
        <end position="135"/>
    </location>
</feature>
<feature type="region of interest" description="Disordered" evidence="10">
    <location>
        <begin position="1449"/>
        <end position="1475"/>
    </location>
</feature>
<evidence type="ECO:0000256" key="3">
    <source>
        <dbReference type="ARBA" id="ARBA00022723"/>
    </source>
</evidence>
<feature type="compositionally biased region" description="Polar residues" evidence="10">
    <location>
        <begin position="1916"/>
        <end position="1925"/>
    </location>
</feature>
<evidence type="ECO:0000256" key="8">
    <source>
        <dbReference type="ARBA" id="ARBA00029458"/>
    </source>
</evidence>
<dbReference type="InterPro" id="IPR029052">
    <property type="entry name" value="Metallo-depent_PP-like"/>
</dbReference>
<dbReference type="PROSITE" id="PS50004">
    <property type="entry name" value="C2"/>
    <property type="match status" value="1"/>
</dbReference>
<dbReference type="GO" id="GO:0005737">
    <property type="term" value="C:cytoplasm"/>
    <property type="evidence" value="ECO:0007669"/>
    <property type="project" value="TreeGrafter"/>
</dbReference>
<dbReference type="GO" id="GO:0046872">
    <property type="term" value="F:metal ion binding"/>
    <property type="evidence" value="ECO:0007669"/>
    <property type="project" value="UniProtKB-KW"/>
</dbReference>
<dbReference type="Pfam" id="PF00560">
    <property type="entry name" value="LRR_1"/>
    <property type="match status" value="1"/>
</dbReference>
<keyword evidence="3" id="KW-0479">Metal-binding</keyword>
<keyword evidence="7" id="KW-0464">Manganese</keyword>
<evidence type="ECO:0000256" key="6">
    <source>
        <dbReference type="ARBA" id="ARBA00022912"/>
    </source>
</evidence>
<feature type="compositionally biased region" description="Polar residues" evidence="10">
    <location>
        <begin position="1839"/>
        <end position="1860"/>
    </location>
</feature>
<feature type="region of interest" description="Disordered" evidence="10">
    <location>
        <begin position="380"/>
        <end position="409"/>
    </location>
</feature>
<dbReference type="SUPFAM" id="SSF56300">
    <property type="entry name" value="Metallo-dependent phosphatases"/>
    <property type="match status" value="1"/>
</dbReference>
<dbReference type="InterPro" id="IPR035892">
    <property type="entry name" value="C2_domain_sf"/>
</dbReference>
<dbReference type="Pfam" id="PF16891">
    <property type="entry name" value="STPPase_N"/>
    <property type="match status" value="1"/>
</dbReference>
<dbReference type="PANTHER" id="PTHR11668">
    <property type="entry name" value="SERINE/THREONINE PROTEIN PHOSPHATASE"/>
    <property type="match status" value="1"/>
</dbReference>
<comment type="cofactor">
    <cofactor evidence="1">
        <name>Mn(2+)</name>
        <dbReference type="ChEBI" id="CHEBI:29035"/>
    </cofactor>
</comment>
<dbReference type="Proteomes" id="UP000738325">
    <property type="component" value="Unassembled WGS sequence"/>
</dbReference>
<evidence type="ECO:0000313" key="12">
    <source>
        <dbReference type="EMBL" id="KAG0324318.1"/>
    </source>
</evidence>
<dbReference type="Pfam" id="PF10428">
    <property type="entry name" value="SOG2"/>
    <property type="match status" value="1"/>
</dbReference>
<feature type="compositionally biased region" description="Low complexity" evidence="10">
    <location>
        <begin position="2179"/>
        <end position="2194"/>
    </location>
</feature>
<dbReference type="Pfam" id="PF00149">
    <property type="entry name" value="Metallophos"/>
    <property type="match status" value="1"/>
</dbReference>
<dbReference type="SUPFAM" id="SSF52058">
    <property type="entry name" value="L domain-like"/>
    <property type="match status" value="1"/>
</dbReference>
<organism evidence="12 13">
    <name type="scientific">Dissophora globulifera</name>
    <dbReference type="NCBI Taxonomy" id="979702"/>
    <lineage>
        <taxon>Eukaryota</taxon>
        <taxon>Fungi</taxon>
        <taxon>Fungi incertae sedis</taxon>
        <taxon>Mucoromycota</taxon>
        <taxon>Mortierellomycotina</taxon>
        <taxon>Mortierellomycetes</taxon>
        <taxon>Mortierellales</taxon>
        <taxon>Mortierellaceae</taxon>
        <taxon>Dissophora</taxon>
    </lineage>
</organism>
<evidence type="ECO:0000256" key="9">
    <source>
        <dbReference type="RuleBase" id="RU004273"/>
    </source>
</evidence>
<keyword evidence="5 9" id="KW-0378">Hydrolase</keyword>